<organism evidence="3 4">
    <name type="scientific">Thermosulfurimonas marina</name>
    <dbReference type="NCBI Taxonomy" id="2047767"/>
    <lineage>
        <taxon>Bacteria</taxon>
        <taxon>Pseudomonadati</taxon>
        <taxon>Thermodesulfobacteriota</taxon>
        <taxon>Thermodesulfobacteria</taxon>
        <taxon>Thermodesulfobacteriales</taxon>
        <taxon>Thermodesulfobacteriaceae</taxon>
        <taxon>Thermosulfurimonas</taxon>
    </lineage>
</organism>
<proteinExistence type="inferred from homology"/>
<name>A0A6H1WSF9_9BACT</name>
<dbReference type="PANTHER" id="PTHR36445:SF1">
    <property type="entry name" value="GTP CYCLOHYDROLASE MPTA"/>
    <property type="match status" value="1"/>
</dbReference>
<keyword evidence="4" id="KW-1185">Reference proteome</keyword>
<dbReference type="UniPathway" id="UPA00848">
    <property type="reaction ID" value="UER00151"/>
</dbReference>
<reference evidence="3 4" key="1">
    <citation type="submission" date="2019-08" db="EMBL/GenBank/DDBJ databases">
        <title>Complete genome sequence of Thermosulfurimonas marina SU872T, an anaerobic thermophilic chemolithoautotrophic bacterium isolated from a shallow marine hydrothermal vent.</title>
        <authorList>
            <person name="Allioux M."/>
            <person name="Jebbar M."/>
            <person name="Slobodkina G."/>
            <person name="Slobodkin A."/>
            <person name="Moalic Y."/>
            <person name="Frolova A."/>
            <person name="Shao Z."/>
            <person name="Alain K."/>
        </authorList>
    </citation>
    <scope>NUCLEOTIDE SEQUENCE [LARGE SCALE GENOMIC DNA]</scope>
    <source>
        <strain evidence="3 4">SU872</strain>
    </source>
</reference>
<accession>A0A6H1WSF9</accession>
<gene>
    <name evidence="2" type="primary">folE2</name>
    <name evidence="3" type="ORF">FVE67_04675</name>
</gene>
<dbReference type="KEGG" id="tmai:FVE67_04675"/>
<dbReference type="Gene3D" id="3.10.270.10">
    <property type="entry name" value="Urate Oxidase"/>
    <property type="match status" value="1"/>
</dbReference>
<comment type="catalytic activity">
    <reaction evidence="2">
        <text>GTP + H2O = 7,8-dihydroneopterin 3'-triphosphate + formate + H(+)</text>
        <dbReference type="Rhea" id="RHEA:17473"/>
        <dbReference type="ChEBI" id="CHEBI:15377"/>
        <dbReference type="ChEBI" id="CHEBI:15378"/>
        <dbReference type="ChEBI" id="CHEBI:15740"/>
        <dbReference type="ChEBI" id="CHEBI:37565"/>
        <dbReference type="ChEBI" id="CHEBI:58462"/>
        <dbReference type="EC" id="3.5.4.16"/>
    </reaction>
</comment>
<comment type="function">
    <text evidence="2">Converts GTP to 7,8-dihydroneopterin triphosphate.</text>
</comment>
<dbReference type="PANTHER" id="PTHR36445">
    <property type="entry name" value="GTP CYCLOHYDROLASE MPTA"/>
    <property type="match status" value="1"/>
</dbReference>
<feature type="site" description="May be catalytically important" evidence="2">
    <location>
        <position position="147"/>
    </location>
</feature>
<dbReference type="EC" id="3.5.4.16" evidence="2"/>
<evidence type="ECO:0000313" key="3">
    <source>
        <dbReference type="EMBL" id="QJA06133.1"/>
    </source>
</evidence>
<protein>
    <recommendedName>
        <fullName evidence="2">GTP cyclohydrolase FolE2</fullName>
        <ecNumber evidence="2">3.5.4.16</ecNumber>
    </recommendedName>
</protein>
<dbReference type="AlphaFoldDB" id="A0A6H1WSF9"/>
<dbReference type="HAMAP" id="MF_01527_B">
    <property type="entry name" value="GTP_cyclohydrol_B"/>
    <property type="match status" value="1"/>
</dbReference>
<dbReference type="GO" id="GO:0003934">
    <property type="term" value="F:GTP cyclohydrolase I activity"/>
    <property type="evidence" value="ECO:0007669"/>
    <property type="project" value="UniProtKB-UniRule"/>
</dbReference>
<dbReference type="InterPro" id="IPR022838">
    <property type="entry name" value="GTP_cyclohydrolase_FolE2"/>
</dbReference>
<dbReference type="NCBIfam" id="NF010200">
    <property type="entry name" value="PRK13674.1-1"/>
    <property type="match status" value="1"/>
</dbReference>
<dbReference type="Proteomes" id="UP000501253">
    <property type="component" value="Chromosome"/>
</dbReference>
<evidence type="ECO:0000256" key="2">
    <source>
        <dbReference type="HAMAP-Rule" id="MF_01527"/>
    </source>
</evidence>
<sequence>MELKDVQSEPASCEIPIDKVGIKGIRYPVSVLDKRRGLQHTVAEIDMFVDLPQEFKGTHMSRFIEILNEFREEIHIRNIPFILDRMREKLSAKVAHLEIRFSYFLKKEAPVSRAPSLMEYRCLIAGAKDEKALDIVLGVRVPVMTVCPCSQAISEIGAHNQRGEVNLRVRFRRFVWLEDLIEIVEASASSPVYPLLKRPDEKFVTEEAHRRPRFVEDVVREVAQRLLEHPDITWFAVSAENFESIHAHNAYAYIERRKG</sequence>
<comment type="similarity">
    <text evidence="2">Belongs to the GTP cyclohydrolase IV family.</text>
</comment>
<dbReference type="InterPro" id="IPR003801">
    <property type="entry name" value="GTP_cyclohydrolase_FolE2/MptA"/>
</dbReference>
<dbReference type="Pfam" id="PF02649">
    <property type="entry name" value="GCHY-1"/>
    <property type="match status" value="1"/>
</dbReference>
<evidence type="ECO:0000256" key="1">
    <source>
        <dbReference type="ARBA" id="ARBA00022801"/>
    </source>
</evidence>
<evidence type="ECO:0000313" key="4">
    <source>
        <dbReference type="Proteomes" id="UP000501253"/>
    </source>
</evidence>
<dbReference type="RefSeq" id="WP_168719480.1">
    <property type="nucleotide sequence ID" value="NZ_CP042909.1"/>
</dbReference>
<comment type="pathway">
    <text evidence="2">Cofactor biosynthesis; 7,8-dihydroneopterin triphosphate biosynthesis; 7,8-dihydroneopterin triphosphate from GTP: step 1/1.</text>
</comment>
<dbReference type="EMBL" id="CP042909">
    <property type="protein sequence ID" value="QJA06133.1"/>
    <property type="molecule type" value="Genomic_DNA"/>
</dbReference>
<dbReference type="GO" id="GO:0046654">
    <property type="term" value="P:tetrahydrofolate biosynthetic process"/>
    <property type="evidence" value="ECO:0007669"/>
    <property type="project" value="UniProtKB-UniRule"/>
</dbReference>
<keyword evidence="1 2" id="KW-0378">Hydrolase</keyword>